<dbReference type="PROSITE" id="PS50850">
    <property type="entry name" value="MFS"/>
    <property type="match status" value="1"/>
</dbReference>
<evidence type="ECO:0000256" key="4">
    <source>
        <dbReference type="ARBA" id="ARBA00022989"/>
    </source>
</evidence>
<feature type="transmembrane region" description="Helical" evidence="7">
    <location>
        <begin position="356"/>
        <end position="375"/>
    </location>
</feature>
<comment type="subcellular location">
    <subcellularLocation>
        <location evidence="1">Membrane</location>
        <topology evidence="1">Multi-pass membrane protein</topology>
    </subcellularLocation>
</comment>
<feature type="transmembrane region" description="Helical" evidence="7">
    <location>
        <begin position="155"/>
        <end position="180"/>
    </location>
</feature>
<evidence type="ECO:0000256" key="3">
    <source>
        <dbReference type="ARBA" id="ARBA00022692"/>
    </source>
</evidence>
<dbReference type="Pfam" id="PF07690">
    <property type="entry name" value="MFS_1"/>
    <property type="match status" value="1"/>
</dbReference>
<dbReference type="InParanoid" id="A0A0H2SA81"/>
<keyword evidence="5 7" id="KW-0472">Membrane</keyword>
<feature type="transmembrane region" description="Helical" evidence="7">
    <location>
        <begin position="417"/>
        <end position="434"/>
    </location>
</feature>
<dbReference type="STRING" id="27342.A0A0H2SA81"/>
<feature type="transmembrane region" description="Helical" evidence="7">
    <location>
        <begin position="192"/>
        <end position="212"/>
    </location>
</feature>
<dbReference type="Gene3D" id="1.20.1250.20">
    <property type="entry name" value="MFS general substrate transporter like domains"/>
    <property type="match status" value="2"/>
</dbReference>
<name>A0A0H2SA81_9AGAM</name>
<evidence type="ECO:0000256" key="5">
    <source>
        <dbReference type="ARBA" id="ARBA00023136"/>
    </source>
</evidence>
<sequence length="520" mass="58254">MEGLSHQEKFEGHPSLAGSSEEKDQQIETATFDSKDVDEALELVGTLRTDKFSEEFNLRVRRKLDWVIPTLSAAVYFTQFLDKNTLNYASIMGFPIHGQEYNLVALAFYVGFFVWEFPTVYISQKLPLGKYLGANVVCWGVVLMCHAIPTSFAPFFVLRVLLGMLESCVAPILILLISMFYKKDEQARRISWFYVMNGLTQIFGAFVAYGISFDSDTRFAPYRILYVILGVLAVLVGVCVLLWMPDSPVHAKMLTHEERIAAIERVRDDQGGTENRRFKKAQVYEALSDVRTWLIVLSTFLTSIPQGGLGNFSNIIVESFGYTAKQTLILNAPGGLLASLSTLVLGWLADRKQARMIPIVLSIIPTLVGAAMLVGLKPPAHKGALLFASYIVGVYGSALSLLYAYNSSNTSGHTKKATVNALTLATFAVGNIVGTETFQPKDSPNFLPGKISILVLLSAELFICFLLRWMNIRLNRKKQAEIKELVERNGWTEEDMQREREKHAFLDLTDRQNPFFVYTT</sequence>
<feature type="transmembrane region" description="Helical" evidence="7">
    <location>
        <begin position="64"/>
        <end position="81"/>
    </location>
</feature>
<keyword evidence="3 7" id="KW-0812">Transmembrane</keyword>
<evidence type="ECO:0000313" key="9">
    <source>
        <dbReference type="EMBL" id="KLO13781.1"/>
    </source>
</evidence>
<feature type="transmembrane region" description="Helical" evidence="7">
    <location>
        <begin position="224"/>
        <end position="244"/>
    </location>
</feature>
<feature type="transmembrane region" description="Helical" evidence="7">
    <location>
        <begin position="101"/>
        <end position="122"/>
    </location>
</feature>
<feature type="transmembrane region" description="Helical" evidence="7">
    <location>
        <begin position="328"/>
        <end position="349"/>
    </location>
</feature>
<dbReference type="InterPro" id="IPR020846">
    <property type="entry name" value="MFS_dom"/>
</dbReference>
<dbReference type="PANTHER" id="PTHR43791">
    <property type="entry name" value="PERMEASE-RELATED"/>
    <property type="match status" value="1"/>
</dbReference>
<dbReference type="InterPro" id="IPR011701">
    <property type="entry name" value="MFS"/>
</dbReference>
<dbReference type="SUPFAM" id="SSF103473">
    <property type="entry name" value="MFS general substrate transporter"/>
    <property type="match status" value="1"/>
</dbReference>
<organism evidence="9 10">
    <name type="scientific">Schizopora paradoxa</name>
    <dbReference type="NCBI Taxonomy" id="27342"/>
    <lineage>
        <taxon>Eukaryota</taxon>
        <taxon>Fungi</taxon>
        <taxon>Dikarya</taxon>
        <taxon>Basidiomycota</taxon>
        <taxon>Agaricomycotina</taxon>
        <taxon>Agaricomycetes</taxon>
        <taxon>Hymenochaetales</taxon>
        <taxon>Schizoporaceae</taxon>
        <taxon>Schizopora</taxon>
    </lineage>
</organism>
<feature type="transmembrane region" description="Helical" evidence="7">
    <location>
        <begin position="131"/>
        <end position="149"/>
    </location>
</feature>
<dbReference type="InterPro" id="IPR036259">
    <property type="entry name" value="MFS_trans_sf"/>
</dbReference>
<dbReference type="GO" id="GO:0016020">
    <property type="term" value="C:membrane"/>
    <property type="evidence" value="ECO:0007669"/>
    <property type="project" value="UniProtKB-SubCell"/>
</dbReference>
<evidence type="ECO:0000256" key="6">
    <source>
        <dbReference type="SAM" id="MobiDB-lite"/>
    </source>
</evidence>
<evidence type="ECO:0000259" key="8">
    <source>
        <dbReference type="PROSITE" id="PS50850"/>
    </source>
</evidence>
<evidence type="ECO:0000256" key="7">
    <source>
        <dbReference type="SAM" id="Phobius"/>
    </source>
</evidence>
<evidence type="ECO:0000313" key="10">
    <source>
        <dbReference type="Proteomes" id="UP000053477"/>
    </source>
</evidence>
<accession>A0A0H2SA81</accession>
<feature type="domain" description="Major facilitator superfamily (MFS) profile" evidence="8">
    <location>
        <begin position="43"/>
        <end position="476"/>
    </location>
</feature>
<dbReference type="EMBL" id="KQ085954">
    <property type="protein sequence ID" value="KLO13781.1"/>
    <property type="molecule type" value="Genomic_DNA"/>
</dbReference>
<dbReference type="AlphaFoldDB" id="A0A0H2SA81"/>
<reference evidence="9 10" key="1">
    <citation type="submission" date="2015-04" db="EMBL/GenBank/DDBJ databases">
        <title>Complete genome sequence of Schizopora paradoxa KUC8140, a cosmopolitan wood degrader in East Asia.</title>
        <authorList>
            <consortium name="DOE Joint Genome Institute"/>
            <person name="Min B."/>
            <person name="Park H."/>
            <person name="Jang Y."/>
            <person name="Kim J.-J."/>
            <person name="Kim K.H."/>
            <person name="Pangilinan J."/>
            <person name="Lipzen A."/>
            <person name="Riley R."/>
            <person name="Grigoriev I.V."/>
            <person name="Spatafora J.W."/>
            <person name="Choi I.-G."/>
        </authorList>
    </citation>
    <scope>NUCLEOTIDE SEQUENCE [LARGE SCALE GENOMIC DNA]</scope>
    <source>
        <strain evidence="9 10">KUC8140</strain>
    </source>
</reference>
<feature type="region of interest" description="Disordered" evidence="6">
    <location>
        <begin position="1"/>
        <end position="24"/>
    </location>
</feature>
<evidence type="ECO:0000256" key="2">
    <source>
        <dbReference type="ARBA" id="ARBA00022448"/>
    </source>
</evidence>
<gene>
    <name evidence="9" type="ORF">SCHPADRAFT_915147</name>
</gene>
<dbReference type="GO" id="GO:0022857">
    <property type="term" value="F:transmembrane transporter activity"/>
    <property type="evidence" value="ECO:0007669"/>
    <property type="project" value="InterPro"/>
</dbReference>
<dbReference type="PANTHER" id="PTHR43791:SF63">
    <property type="entry name" value="HIGH AFFINITY CYSTEINE TRANSPORTER"/>
    <property type="match status" value="1"/>
</dbReference>
<keyword evidence="4 7" id="KW-1133">Transmembrane helix</keyword>
<feature type="transmembrane region" description="Helical" evidence="7">
    <location>
        <begin position="290"/>
        <end position="308"/>
    </location>
</feature>
<proteinExistence type="predicted"/>
<dbReference type="Proteomes" id="UP000053477">
    <property type="component" value="Unassembled WGS sequence"/>
</dbReference>
<dbReference type="OrthoDB" id="6730379at2759"/>
<feature type="transmembrane region" description="Helical" evidence="7">
    <location>
        <begin position="446"/>
        <end position="469"/>
    </location>
</feature>
<protein>
    <submittedName>
        <fullName evidence="9">MFS general substrate transporter</fullName>
    </submittedName>
</protein>
<evidence type="ECO:0000256" key="1">
    <source>
        <dbReference type="ARBA" id="ARBA00004141"/>
    </source>
</evidence>
<keyword evidence="10" id="KW-1185">Reference proteome</keyword>
<keyword evidence="2" id="KW-0813">Transport</keyword>
<feature type="compositionally biased region" description="Basic and acidic residues" evidence="6">
    <location>
        <begin position="1"/>
        <end position="12"/>
    </location>
</feature>
<dbReference type="FunCoup" id="A0A0H2SA81">
    <property type="interactions" value="72"/>
</dbReference>
<feature type="transmembrane region" description="Helical" evidence="7">
    <location>
        <begin position="387"/>
        <end position="405"/>
    </location>
</feature>